<comment type="caution">
    <text evidence="7">The sequence shown here is derived from an EMBL/GenBank/DDBJ whole genome shotgun (WGS) entry which is preliminary data.</text>
</comment>
<sequence>MRADNVHGISGTGLGLYLCRELVERHNGRIWFESVENVGSTFYIALPLLDDAEV</sequence>
<organism evidence="7 8">
    <name type="scientific">Dictyobacter kobayashii</name>
    <dbReference type="NCBI Taxonomy" id="2014872"/>
    <lineage>
        <taxon>Bacteria</taxon>
        <taxon>Bacillati</taxon>
        <taxon>Chloroflexota</taxon>
        <taxon>Ktedonobacteria</taxon>
        <taxon>Ktedonobacterales</taxon>
        <taxon>Dictyobacteraceae</taxon>
        <taxon>Dictyobacter</taxon>
    </lineage>
</organism>
<dbReference type="InterPro" id="IPR003594">
    <property type="entry name" value="HATPase_dom"/>
</dbReference>
<dbReference type="GO" id="GO:0009927">
    <property type="term" value="F:histidine phosphotransfer kinase activity"/>
    <property type="evidence" value="ECO:0007669"/>
    <property type="project" value="TreeGrafter"/>
</dbReference>
<keyword evidence="3" id="KW-0808">Transferase</keyword>
<comment type="catalytic activity">
    <reaction evidence="1">
        <text>ATP + protein L-histidine = ADP + protein N-phospho-L-histidine.</text>
        <dbReference type="EC" id="2.7.13.3"/>
    </reaction>
</comment>
<dbReference type="Proteomes" id="UP000287188">
    <property type="component" value="Unassembled WGS sequence"/>
</dbReference>
<evidence type="ECO:0000256" key="4">
    <source>
        <dbReference type="ARBA" id="ARBA00022777"/>
    </source>
</evidence>
<dbReference type="PRINTS" id="PR00344">
    <property type="entry name" value="BCTRLSENSOR"/>
</dbReference>
<dbReference type="EMBL" id="BIFS01000002">
    <property type="protein sequence ID" value="GCE23812.1"/>
    <property type="molecule type" value="Genomic_DNA"/>
</dbReference>
<keyword evidence="5" id="KW-0902">Two-component regulatory system</keyword>
<dbReference type="PANTHER" id="PTHR43047:SF72">
    <property type="entry name" value="OSMOSENSING HISTIDINE PROTEIN KINASE SLN1"/>
    <property type="match status" value="1"/>
</dbReference>
<dbReference type="SUPFAM" id="SSF55874">
    <property type="entry name" value="ATPase domain of HSP90 chaperone/DNA topoisomerase II/histidine kinase"/>
    <property type="match status" value="1"/>
</dbReference>
<evidence type="ECO:0000256" key="2">
    <source>
        <dbReference type="ARBA" id="ARBA00012438"/>
    </source>
</evidence>
<dbReference type="Pfam" id="PF02518">
    <property type="entry name" value="HATPase_c"/>
    <property type="match status" value="1"/>
</dbReference>
<evidence type="ECO:0000313" key="7">
    <source>
        <dbReference type="EMBL" id="GCE23812.1"/>
    </source>
</evidence>
<dbReference type="InterPro" id="IPR036890">
    <property type="entry name" value="HATPase_C_sf"/>
</dbReference>
<evidence type="ECO:0000256" key="3">
    <source>
        <dbReference type="ARBA" id="ARBA00022679"/>
    </source>
</evidence>
<dbReference type="Gene3D" id="3.30.565.10">
    <property type="entry name" value="Histidine kinase-like ATPase, C-terminal domain"/>
    <property type="match status" value="1"/>
</dbReference>
<dbReference type="PROSITE" id="PS50109">
    <property type="entry name" value="HIS_KIN"/>
    <property type="match status" value="1"/>
</dbReference>
<dbReference type="InterPro" id="IPR004358">
    <property type="entry name" value="Sig_transdc_His_kin-like_C"/>
</dbReference>
<protein>
    <recommendedName>
        <fullName evidence="2">histidine kinase</fullName>
        <ecNumber evidence="2">2.7.13.3</ecNumber>
    </recommendedName>
</protein>
<gene>
    <name evidence="7" type="ORF">KDK_76120</name>
</gene>
<feature type="domain" description="Histidine kinase" evidence="6">
    <location>
        <begin position="1"/>
        <end position="50"/>
    </location>
</feature>
<dbReference type="AlphaFoldDB" id="A0A402AXG6"/>
<reference evidence="8" key="1">
    <citation type="submission" date="2018-12" db="EMBL/GenBank/DDBJ databases">
        <title>Tengunoibacter tsumagoiensis gen. nov., sp. nov., Dictyobacter kobayashii sp. nov., D. alpinus sp. nov., and D. joshuensis sp. nov. and description of Dictyobacteraceae fam. nov. within the order Ktedonobacterales isolated from Tengu-no-mugimeshi.</title>
        <authorList>
            <person name="Wang C.M."/>
            <person name="Zheng Y."/>
            <person name="Sakai Y."/>
            <person name="Toyoda A."/>
            <person name="Minakuchi Y."/>
            <person name="Abe K."/>
            <person name="Yokota A."/>
            <person name="Yabe S."/>
        </authorList>
    </citation>
    <scope>NUCLEOTIDE SEQUENCE [LARGE SCALE GENOMIC DNA]</scope>
    <source>
        <strain evidence="8">Uno11</strain>
    </source>
</reference>
<evidence type="ECO:0000256" key="5">
    <source>
        <dbReference type="ARBA" id="ARBA00023012"/>
    </source>
</evidence>
<evidence type="ECO:0000256" key="1">
    <source>
        <dbReference type="ARBA" id="ARBA00000085"/>
    </source>
</evidence>
<evidence type="ECO:0000313" key="8">
    <source>
        <dbReference type="Proteomes" id="UP000287188"/>
    </source>
</evidence>
<proteinExistence type="predicted"/>
<dbReference type="GO" id="GO:0005886">
    <property type="term" value="C:plasma membrane"/>
    <property type="evidence" value="ECO:0007669"/>
    <property type="project" value="TreeGrafter"/>
</dbReference>
<accession>A0A402AXG6</accession>
<dbReference type="InterPro" id="IPR005467">
    <property type="entry name" value="His_kinase_dom"/>
</dbReference>
<keyword evidence="4" id="KW-0418">Kinase</keyword>
<dbReference type="GO" id="GO:0000155">
    <property type="term" value="F:phosphorelay sensor kinase activity"/>
    <property type="evidence" value="ECO:0007669"/>
    <property type="project" value="TreeGrafter"/>
</dbReference>
<evidence type="ECO:0000259" key="6">
    <source>
        <dbReference type="PROSITE" id="PS50109"/>
    </source>
</evidence>
<keyword evidence="8" id="KW-1185">Reference proteome</keyword>
<name>A0A402AXG6_9CHLR</name>
<dbReference type="EC" id="2.7.13.3" evidence="2"/>
<dbReference type="PANTHER" id="PTHR43047">
    <property type="entry name" value="TWO-COMPONENT HISTIDINE PROTEIN KINASE"/>
    <property type="match status" value="1"/>
</dbReference>